<dbReference type="InterPro" id="IPR020548">
    <property type="entry name" value="Fructose_bisphosphatase_AS"/>
</dbReference>
<proteinExistence type="inferred from homology"/>
<dbReference type="GO" id="GO:0006000">
    <property type="term" value="P:fructose metabolic process"/>
    <property type="evidence" value="ECO:0007669"/>
    <property type="project" value="TreeGrafter"/>
</dbReference>
<keyword evidence="10" id="KW-0119">Carbohydrate metabolism</keyword>
<evidence type="ECO:0000256" key="2">
    <source>
        <dbReference type="ARBA" id="ARBA00001946"/>
    </source>
</evidence>
<evidence type="ECO:0000256" key="3">
    <source>
        <dbReference type="ARBA" id="ARBA00005215"/>
    </source>
</evidence>
<dbReference type="GO" id="GO:0006002">
    <property type="term" value="P:fructose 6-phosphate metabolic process"/>
    <property type="evidence" value="ECO:0007669"/>
    <property type="project" value="TreeGrafter"/>
</dbReference>
<dbReference type="HAMAP" id="MF_01855">
    <property type="entry name" value="FBPase_class1"/>
    <property type="match status" value="1"/>
</dbReference>
<evidence type="ECO:0000256" key="1">
    <source>
        <dbReference type="ARBA" id="ARBA00001273"/>
    </source>
</evidence>
<dbReference type="InterPro" id="IPR033391">
    <property type="entry name" value="FBPase_N"/>
</dbReference>
<dbReference type="PANTHER" id="PTHR11556:SF35">
    <property type="entry name" value="SEDOHEPTULOSE-1,7-BISPHOSPHATASE, CHLOROPLASTIC"/>
    <property type="match status" value="1"/>
</dbReference>
<protein>
    <recommendedName>
        <fullName evidence="5">fructose-bisphosphatase</fullName>
        <ecNumber evidence="5">3.1.3.11</ecNumber>
    </recommendedName>
</protein>
<keyword evidence="8 13" id="KW-0378">Hydrolase</keyword>
<evidence type="ECO:0000256" key="6">
    <source>
        <dbReference type="ARBA" id="ARBA00022490"/>
    </source>
</evidence>
<evidence type="ECO:0000256" key="10">
    <source>
        <dbReference type="ARBA" id="ARBA00023277"/>
    </source>
</evidence>
<evidence type="ECO:0000256" key="4">
    <source>
        <dbReference type="ARBA" id="ARBA00010941"/>
    </source>
</evidence>
<evidence type="ECO:0000256" key="5">
    <source>
        <dbReference type="ARBA" id="ARBA00013093"/>
    </source>
</evidence>
<reference evidence="13" key="1">
    <citation type="submission" date="2019-08" db="EMBL/GenBank/DDBJ databases">
        <authorList>
            <person name="Kucharzyk K."/>
            <person name="Murdoch R.W."/>
            <person name="Higgins S."/>
            <person name="Loffler F."/>
        </authorList>
    </citation>
    <scope>NUCLEOTIDE SEQUENCE</scope>
</reference>
<comment type="pathway">
    <text evidence="3">Carbohydrate biosynthesis; Calvin cycle.</text>
</comment>
<comment type="caution">
    <text evidence="13">The sequence shown here is derived from an EMBL/GenBank/DDBJ whole genome shotgun (WGS) entry which is preliminary data.</text>
</comment>
<organism evidence="13">
    <name type="scientific">bioreactor metagenome</name>
    <dbReference type="NCBI Taxonomy" id="1076179"/>
    <lineage>
        <taxon>unclassified sequences</taxon>
        <taxon>metagenomes</taxon>
        <taxon>ecological metagenomes</taxon>
    </lineage>
</organism>
<dbReference type="PANTHER" id="PTHR11556">
    <property type="entry name" value="FRUCTOSE-1,6-BISPHOSPHATASE-RELATED"/>
    <property type="match status" value="1"/>
</dbReference>
<evidence type="ECO:0000256" key="7">
    <source>
        <dbReference type="ARBA" id="ARBA00022723"/>
    </source>
</evidence>
<dbReference type="GO" id="GO:0030388">
    <property type="term" value="P:fructose 1,6-bisphosphate metabolic process"/>
    <property type="evidence" value="ECO:0007669"/>
    <property type="project" value="TreeGrafter"/>
</dbReference>
<dbReference type="CDD" id="cd00354">
    <property type="entry name" value="FBPase"/>
    <property type="match status" value="1"/>
</dbReference>
<dbReference type="Gene3D" id="3.30.540.10">
    <property type="entry name" value="Fructose-1,6-Bisphosphatase, subunit A, domain 1"/>
    <property type="match status" value="1"/>
</dbReference>
<comment type="similarity">
    <text evidence="4">Belongs to the FBPase class 1 family.</text>
</comment>
<dbReference type="EC" id="3.1.3.11" evidence="5"/>
<accession>A0A644U6Q2</accession>
<dbReference type="InterPro" id="IPR028343">
    <property type="entry name" value="FBPtase"/>
</dbReference>
<name>A0A644U6Q2_9ZZZZ</name>
<dbReference type="Pfam" id="PF00316">
    <property type="entry name" value="FBPase"/>
    <property type="match status" value="1"/>
</dbReference>
<comment type="catalytic activity">
    <reaction evidence="1">
        <text>beta-D-fructose 1,6-bisphosphate + H2O = beta-D-fructose 6-phosphate + phosphate</text>
        <dbReference type="Rhea" id="RHEA:11064"/>
        <dbReference type="ChEBI" id="CHEBI:15377"/>
        <dbReference type="ChEBI" id="CHEBI:32966"/>
        <dbReference type="ChEBI" id="CHEBI:43474"/>
        <dbReference type="ChEBI" id="CHEBI:57634"/>
        <dbReference type="EC" id="3.1.3.11"/>
    </reaction>
</comment>
<keyword evidence="9" id="KW-0460">Magnesium</keyword>
<feature type="domain" description="Fructose-1-6-bisphosphatase class 1 C-terminal" evidence="12">
    <location>
        <begin position="184"/>
        <end position="293"/>
    </location>
</feature>
<evidence type="ECO:0000259" key="12">
    <source>
        <dbReference type="Pfam" id="PF18913"/>
    </source>
</evidence>
<dbReference type="PIRSF" id="PIRSF500210">
    <property type="entry name" value="FBPtase"/>
    <property type="match status" value="1"/>
</dbReference>
<dbReference type="GO" id="GO:0046872">
    <property type="term" value="F:metal ion binding"/>
    <property type="evidence" value="ECO:0007669"/>
    <property type="project" value="UniProtKB-KW"/>
</dbReference>
<comment type="cofactor">
    <cofactor evidence="2">
        <name>Mg(2+)</name>
        <dbReference type="ChEBI" id="CHEBI:18420"/>
    </cofactor>
</comment>
<dbReference type="GO" id="GO:0005737">
    <property type="term" value="C:cytoplasm"/>
    <property type="evidence" value="ECO:0007669"/>
    <property type="project" value="TreeGrafter"/>
</dbReference>
<dbReference type="InterPro" id="IPR044015">
    <property type="entry name" value="FBPase_C_dom"/>
</dbReference>
<dbReference type="PROSITE" id="PS00124">
    <property type="entry name" value="FBPASE"/>
    <property type="match status" value="1"/>
</dbReference>
<dbReference type="PIRSF" id="PIRSF000904">
    <property type="entry name" value="FBPtase_SBPase"/>
    <property type="match status" value="1"/>
</dbReference>
<sequence length="294" mass="31775">MKTLQEYLISSHASEDLGKIIMLIADQAGPIRSAFISNQNYAGSTNSSGEEQAEMDTWADIRITSVLQESGLVRAVASEEQEEITRMSPSAKYSVVMDPLDGSSLIKVNLSVGTIVGIYEGEVLQAGNQLRAAFYMLYGPMTTLTISLGNGVSIFAMNKEGTYVLLKENVKIPEGTLCGSGGLRPEWTDKHIQYMNEIECEGGKNRYSGSFVADFHQILEYGGVYAYPATKKSASGKLRLVFEINPIGFLAVQAGGAVSNGESSPLDIVPTKVHQRTPVYVGSKGMIAKIEAIR</sequence>
<feature type="domain" description="Fructose-1-6-bisphosphatase class I N-terminal" evidence="11">
    <location>
        <begin position="32"/>
        <end position="168"/>
    </location>
</feature>
<evidence type="ECO:0000256" key="8">
    <source>
        <dbReference type="ARBA" id="ARBA00022801"/>
    </source>
</evidence>
<dbReference type="PRINTS" id="PR00115">
    <property type="entry name" value="F16BPHPHTASE"/>
</dbReference>
<dbReference type="Gene3D" id="3.40.190.80">
    <property type="match status" value="1"/>
</dbReference>
<keyword evidence="7" id="KW-0479">Metal-binding</keyword>
<dbReference type="InterPro" id="IPR000146">
    <property type="entry name" value="FBPase_class-1"/>
</dbReference>
<dbReference type="GO" id="GO:0006094">
    <property type="term" value="P:gluconeogenesis"/>
    <property type="evidence" value="ECO:0007669"/>
    <property type="project" value="TreeGrafter"/>
</dbReference>
<evidence type="ECO:0000256" key="9">
    <source>
        <dbReference type="ARBA" id="ARBA00022842"/>
    </source>
</evidence>
<dbReference type="AlphaFoldDB" id="A0A644U6Q2"/>
<keyword evidence="6" id="KW-0963">Cytoplasm</keyword>
<evidence type="ECO:0000259" key="11">
    <source>
        <dbReference type="Pfam" id="PF00316"/>
    </source>
</evidence>
<dbReference type="GO" id="GO:0042132">
    <property type="term" value="F:fructose 1,6-bisphosphate 1-phosphatase activity"/>
    <property type="evidence" value="ECO:0007669"/>
    <property type="project" value="UniProtKB-EC"/>
</dbReference>
<dbReference type="Pfam" id="PF18913">
    <property type="entry name" value="FBPase_C"/>
    <property type="match status" value="1"/>
</dbReference>
<dbReference type="SUPFAM" id="SSF56655">
    <property type="entry name" value="Carbohydrate phosphatase"/>
    <property type="match status" value="1"/>
</dbReference>
<dbReference type="EMBL" id="VSSQ01000081">
    <property type="protein sequence ID" value="MPL74522.1"/>
    <property type="molecule type" value="Genomic_DNA"/>
</dbReference>
<dbReference type="GO" id="GO:0005986">
    <property type="term" value="P:sucrose biosynthetic process"/>
    <property type="evidence" value="ECO:0007669"/>
    <property type="project" value="TreeGrafter"/>
</dbReference>
<evidence type="ECO:0000313" key="13">
    <source>
        <dbReference type="EMBL" id="MPL74522.1"/>
    </source>
</evidence>
<gene>
    <name evidence="13" type="primary">fbp_5</name>
    <name evidence="13" type="ORF">SDC9_20334</name>
</gene>